<dbReference type="InterPro" id="IPR027417">
    <property type="entry name" value="P-loop_NTPase"/>
</dbReference>
<evidence type="ECO:0000256" key="2">
    <source>
        <dbReference type="ARBA" id="ARBA00022692"/>
    </source>
</evidence>
<keyword evidence="2 6" id="KW-0812">Transmembrane</keyword>
<keyword evidence="9" id="KW-1185">Reference proteome</keyword>
<dbReference type="InterPro" id="IPR036640">
    <property type="entry name" value="ABC1_TM_sf"/>
</dbReference>
<keyword evidence="3 6" id="KW-1133">Transmembrane helix</keyword>
<feature type="transmembrane region" description="Helical" evidence="6">
    <location>
        <begin position="152"/>
        <end position="173"/>
    </location>
</feature>
<keyword evidence="8" id="KW-0547">Nucleotide-binding</keyword>
<feature type="compositionally biased region" description="Basic and acidic residues" evidence="5">
    <location>
        <begin position="21"/>
        <end position="34"/>
    </location>
</feature>
<dbReference type="GO" id="GO:0005524">
    <property type="term" value="F:ATP binding"/>
    <property type="evidence" value="ECO:0007669"/>
    <property type="project" value="UniProtKB-KW"/>
</dbReference>
<dbReference type="Proteomes" id="UP001501536">
    <property type="component" value="Unassembled WGS sequence"/>
</dbReference>
<feature type="transmembrane region" description="Helical" evidence="6">
    <location>
        <begin position="179"/>
        <end position="199"/>
    </location>
</feature>
<dbReference type="Gene3D" id="3.40.50.300">
    <property type="entry name" value="P-loop containing nucleotide triphosphate hydrolases"/>
    <property type="match status" value="1"/>
</dbReference>
<evidence type="ECO:0000256" key="1">
    <source>
        <dbReference type="ARBA" id="ARBA00004651"/>
    </source>
</evidence>
<dbReference type="SUPFAM" id="SSF52540">
    <property type="entry name" value="P-loop containing nucleoside triphosphate hydrolases"/>
    <property type="match status" value="1"/>
</dbReference>
<dbReference type="EMBL" id="BAABCJ010000007">
    <property type="protein sequence ID" value="GAA3711074.1"/>
    <property type="molecule type" value="Genomic_DNA"/>
</dbReference>
<keyword evidence="4 6" id="KW-0472">Membrane</keyword>
<feature type="compositionally biased region" description="Low complexity" evidence="5">
    <location>
        <begin position="567"/>
        <end position="584"/>
    </location>
</feature>
<feature type="transmembrane region" description="Helical" evidence="6">
    <location>
        <begin position="46"/>
        <end position="70"/>
    </location>
</feature>
<evidence type="ECO:0000256" key="5">
    <source>
        <dbReference type="SAM" id="MobiDB-lite"/>
    </source>
</evidence>
<evidence type="ECO:0000259" key="7">
    <source>
        <dbReference type="PROSITE" id="PS50929"/>
    </source>
</evidence>
<feature type="transmembrane region" description="Helical" evidence="6">
    <location>
        <begin position="82"/>
        <end position="102"/>
    </location>
</feature>
<dbReference type="PANTHER" id="PTHR24221">
    <property type="entry name" value="ATP-BINDING CASSETTE SUB-FAMILY B"/>
    <property type="match status" value="1"/>
</dbReference>
<dbReference type="Pfam" id="PF00664">
    <property type="entry name" value="ABC_membrane"/>
    <property type="match status" value="1"/>
</dbReference>
<name>A0ABP7DWQ2_9MICC</name>
<dbReference type="PROSITE" id="PS50929">
    <property type="entry name" value="ABC_TM1F"/>
    <property type="match status" value="1"/>
</dbReference>
<sequence length="591" mass="60011">MISAGPPAPASTPAPVSTPAPRRDRAPGERRGDEPLPPLLVGTRRWYLAGLIALALVRAGASVLAAALAGRLVGAAGTGAPVQGLLAAAAAAVVAVGASVFAERLVAEQLGQDYIHELRVKLVRSTLDSDRSRSAGVTIARSTNDLTAVRNWVAQGIAPLVAGIPLVVVTVVWLSLTSVWLGAAVGLPLLLLVAVLLLLSRPAFERARTVRRARGRLAAQVADTVHAREAVRFAGGSAREARRVDRAGQRVVEAALSRARITGVLRSASMVAPIAASIGVGLLASSGRVDAATASSALMLAGVVGAQSTEQGRVVEYRQNFRAARRIIAPVLSEAGPSATGAGAARRGLGGPGTGQSAPSGSAGASGQAVELTRRPADGGGDAEPLLEAVPGETVRLVGGDVQVDAVFHELAGLAPGRAACRVAGVDLAAAGPRERRRLVGYASSGMPLERGSILRAVRYRLPDADDDEARAALAAAGADPEAWERTLPQGLRTLLRNGGQPLTPGQRAQVHLARAVLGTPPLLLLNRIDADLDAAGRRALRALVRGYPGIVVLASNGSDGTGGAGEAAPAGEGPQGDGPEPGARVVVVPD</sequence>
<proteinExistence type="predicted"/>
<evidence type="ECO:0000256" key="3">
    <source>
        <dbReference type="ARBA" id="ARBA00022989"/>
    </source>
</evidence>
<dbReference type="InterPro" id="IPR039421">
    <property type="entry name" value="Type_1_exporter"/>
</dbReference>
<dbReference type="PANTHER" id="PTHR24221:SF654">
    <property type="entry name" value="ATP-BINDING CASSETTE SUB-FAMILY B MEMBER 6"/>
    <property type="match status" value="1"/>
</dbReference>
<evidence type="ECO:0000256" key="6">
    <source>
        <dbReference type="SAM" id="Phobius"/>
    </source>
</evidence>
<evidence type="ECO:0000313" key="8">
    <source>
        <dbReference type="EMBL" id="GAA3711074.1"/>
    </source>
</evidence>
<accession>A0ABP7DWQ2</accession>
<reference evidence="9" key="1">
    <citation type="journal article" date="2019" name="Int. J. Syst. Evol. Microbiol.">
        <title>The Global Catalogue of Microorganisms (GCM) 10K type strain sequencing project: providing services to taxonomists for standard genome sequencing and annotation.</title>
        <authorList>
            <consortium name="The Broad Institute Genomics Platform"/>
            <consortium name="The Broad Institute Genome Sequencing Center for Infectious Disease"/>
            <person name="Wu L."/>
            <person name="Ma J."/>
        </authorList>
    </citation>
    <scope>NUCLEOTIDE SEQUENCE [LARGE SCALE GENOMIC DNA]</scope>
    <source>
        <strain evidence="9">JCM 16961</strain>
    </source>
</reference>
<evidence type="ECO:0000256" key="4">
    <source>
        <dbReference type="ARBA" id="ARBA00023136"/>
    </source>
</evidence>
<organism evidence="8 9">
    <name type="scientific">Zhihengliuella alba</name>
    <dbReference type="NCBI Taxonomy" id="547018"/>
    <lineage>
        <taxon>Bacteria</taxon>
        <taxon>Bacillati</taxon>
        <taxon>Actinomycetota</taxon>
        <taxon>Actinomycetes</taxon>
        <taxon>Micrococcales</taxon>
        <taxon>Micrococcaceae</taxon>
        <taxon>Zhihengliuella</taxon>
    </lineage>
</organism>
<dbReference type="SUPFAM" id="SSF90123">
    <property type="entry name" value="ABC transporter transmembrane region"/>
    <property type="match status" value="1"/>
</dbReference>
<protein>
    <submittedName>
        <fullName evidence="8">ABC transporter ATP-binding protein</fullName>
    </submittedName>
</protein>
<feature type="compositionally biased region" description="Low complexity" evidence="5">
    <location>
        <begin position="355"/>
        <end position="369"/>
    </location>
</feature>
<feature type="region of interest" description="Disordered" evidence="5">
    <location>
        <begin position="1"/>
        <end position="36"/>
    </location>
</feature>
<feature type="compositionally biased region" description="Low complexity" evidence="5">
    <location>
        <begin position="336"/>
        <end position="347"/>
    </location>
</feature>
<feature type="compositionally biased region" description="Pro residues" evidence="5">
    <location>
        <begin position="1"/>
        <end position="18"/>
    </location>
</feature>
<gene>
    <name evidence="8" type="ORF">GCM10022377_25710</name>
</gene>
<comment type="caution">
    <text evidence="8">The sequence shown here is derived from an EMBL/GenBank/DDBJ whole genome shotgun (WGS) entry which is preliminary data.</text>
</comment>
<comment type="subcellular location">
    <subcellularLocation>
        <location evidence="1">Cell membrane</location>
        <topology evidence="1">Multi-pass membrane protein</topology>
    </subcellularLocation>
</comment>
<feature type="region of interest" description="Disordered" evidence="5">
    <location>
        <begin position="336"/>
        <end position="388"/>
    </location>
</feature>
<dbReference type="InterPro" id="IPR011527">
    <property type="entry name" value="ABC1_TM_dom"/>
</dbReference>
<dbReference type="Gene3D" id="1.20.1560.10">
    <property type="entry name" value="ABC transporter type 1, transmembrane domain"/>
    <property type="match status" value="1"/>
</dbReference>
<feature type="region of interest" description="Disordered" evidence="5">
    <location>
        <begin position="557"/>
        <end position="591"/>
    </location>
</feature>
<evidence type="ECO:0000313" key="9">
    <source>
        <dbReference type="Proteomes" id="UP001501536"/>
    </source>
</evidence>
<feature type="domain" description="ABC transmembrane type-1" evidence="7">
    <location>
        <begin position="49"/>
        <end position="302"/>
    </location>
</feature>
<keyword evidence="8" id="KW-0067">ATP-binding</keyword>